<dbReference type="EC" id="2.7.7.48" evidence="9"/>
<dbReference type="Proteomes" id="UP000594638">
    <property type="component" value="Unassembled WGS sequence"/>
</dbReference>
<keyword evidence="4 9" id="KW-0548">Nucleotidyltransferase</keyword>
<proteinExistence type="inferred from homology"/>
<keyword evidence="3 9" id="KW-0808">Transferase</keyword>
<dbReference type="GO" id="GO:0030422">
    <property type="term" value="P:siRNA processing"/>
    <property type="evidence" value="ECO:0007669"/>
    <property type="project" value="TreeGrafter"/>
</dbReference>
<feature type="domain" description="RDRP C-terminal head" evidence="13">
    <location>
        <begin position="913"/>
        <end position="990"/>
    </location>
</feature>
<comment type="function">
    <text evidence="8 9">Probably involved in the RNA silencing pathway and required for the generation of small interfering RNAs (siRNAs).</text>
</comment>
<dbReference type="OrthoDB" id="6513042at2759"/>
<evidence type="ECO:0000259" key="13">
    <source>
        <dbReference type="Pfam" id="PF26253"/>
    </source>
</evidence>
<evidence type="ECO:0000256" key="8">
    <source>
        <dbReference type="ARBA" id="ARBA00093763"/>
    </source>
</evidence>
<evidence type="ECO:0000259" key="11">
    <source>
        <dbReference type="Pfam" id="PF05183"/>
    </source>
</evidence>
<accession>A0A8S0UP88</accession>
<comment type="caution">
    <text evidence="14">The sequence shown here is derived from an EMBL/GenBank/DDBJ whole genome shotgun (WGS) entry which is preliminary data.</text>
</comment>
<evidence type="ECO:0000256" key="2">
    <source>
        <dbReference type="ARBA" id="ARBA00022484"/>
    </source>
</evidence>
<keyword evidence="5 9" id="KW-0694">RNA-binding</keyword>
<keyword evidence="15" id="KW-1185">Reference proteome</keyword>
<evidence type="ECO:0000256" key="5">
    <source>
        <dbReference type="ARBA" id="ARBA00022884"/>
    </source>
</evidence>
<dbReference type="PANTHER" id="PTHR23079">
    <property type="entry name" value="RNA-DEPENDENT RNA POLYMERASE"/>
    <property type="match status" value="1"/>
</dbReference>
<name>A0A8S0UP88_OLEEU</name>
<keyword evidence="2 9" id="KW-0696">RNA-directed RNA polymerase</keyword>
<feature type="region of interest" description="Disordered" evidence="10">
    <location>
        <begin position="89"/>
        <end position="113"/>
    </location>
</feature>
<feature type="domain" description="RDRP core" evidence="11">
    <location>
        <begin position="269"/>
        <end position="865"/>
    </location>
</feature>
<dbReference type="AlphaFoldDB" id="A0A8S0UP88"/>
<evidence type="ECO:0000313" key="15">
    <source>
        <dbReference type="Proteomes" id="UP000594638"/>
    </source>
</evidence>
<evidence type="ECO:0000256" key="4">
    <source>
        <dbReference type="ARBA" id="ARBA00022695"/>
    </source>
</evidence>
<evidence type="ECO:0000313" key="14">
    <source>
        <dbReference type="EMBL" id="CAA3021995.1"/>
    </source>
</evidence>
<dbReference type="EMBL" id="CACTIH010009062">
    <property type="protein sequence ID" value="CAA3021995.1"/>
    <property type="molecule type" value="Genomic_DNA"/>
</dbReference>
<evidence type="ECO:0000256" key="6">
    <source>
        <dbReference type="ARBA" id="ARBA00023158"/>
    </source>
</evidence>
<keyword evidence="6 9" id="KW-0943">RNA-mediated gene silencing</keyword>
<dbReference type="InterPro" id="IPR058697">
    <property type="entry name" value="RDRP3-5_N"/>
</dbReference>
<dbReference type="InterPro" id="IPR007855">
    <property type="entry name" value="RDRP"/>
</dbReference>
<comment type="catalytic activity">
    <reaction evidence="7 9">
        <text>RNA(n) + a ribonucleoside 5'-triphosphate = RNA(n+1) + diphosphate</text>
        <dbReference type="Rhea" id="RHEA:21248"/>
        <dbReference type="Rhea" id="RHEA-COMP:14527"/>
        <dbReference type="Rhea" id="RHEA-COMP:17342"/>
        <dbReference type="ChEBI" id="CHEBI:33019"/>
        <dbReference type="ChEBI" id="CHEBI:61557"/>
        <dbReference type="ChEBI" id="CHEBI:140395"/>
        <dbReference type="EC" id="2.7.7.48"/>
    </reaction>
</comment>
<feature type="domain" description="RDRP3-5 N-terminal" evidence="12">
    <location>
        <begin position="6"/>
        <end position="72"/>
    </location>
</feature>
<gene>
    <name evidence="14" type="ORF">OLEA9_A101796</name>
</gene>
<protein>
    <recommendedName>
        <fullName evidence="9">RNA-dependent RNA polymerase</fullName>
        <ecNumber evidence="9">2.7.7.48</ecNumber>
    </recommendedName>
</protein>
<evidence type="ECO:0000259" key="12">
    <source>
        <dbReference type="Pfam" id="PF26249"/>
    </source>
</evidence>
<dbReference type="GO" id="GO:0003968">
    <property type="term" value="F:RNA-directed RNA polymerase activity"/>
    <property type="evidence" value="ECO:0007669"/>
    <property type="project" value="UniProtKB-KW"/>
</dbReference>
<evidence type="ECO:0000256" key="3">
    <source>
        <dbReference type="ARBA" id="ARBA00022679"/>
    </source>
</evidence>
<dbReference type="Pfam" id="PF26249">
    <property type="entry name" value="4HB_RdRP3_N"/>
    <property type="match status" value="1"/>
</dbReference>
<evidence type="ECO:0000256" key="1">
    <source>
        <dbReference type="ARBA" id="ARBA00005762"/>
    </source>
</evidence>
<comment type="similarity">
    <text evidence="1 9">Belongs to the RdRP family.</text>
</comment>
<dbReference type="Gramene" id="OE9A101796T1">
    <property type="protein sequence ID" value="OE9A101796C1"/>
    <property type="gene ID" value="OE9A101796"/>
</dbReference>
<sequence>MEGPQEIPLPDKVEMIIERICHEQSQPPVKSYARSYLAAIGEKASIDVLMRISSSPIKKSFSGYIGFLVKKDYPNEAISVNSAYNFQLSPQRSPSTSPACHSPQNKNGESSQGQTAMYLVNSPSSSREKAVPRTTKGQLLYKHEAEERTSPQKSNCQFASEISERTRSLLQILNKLEFRRLFLVLSYIGSKKLETVMTLDDVNDILSMKDRPMTYFESKIWDSYGRLFYEKSDRSEYSDWDCGKTHSYNCYVNQDGSLQFKGPYLSVPNTHMQRSLGEHNVMTVKFLGDGMCGTDKEGILVGLRRFRFFVFKDERKRKKKTSIKEEKKSTDSDLKCYFVELSGKKISELRRLFMHIHTVSSIEKCMARFSLILSKTIKLQVDLDAVEIQRIEDIPFLDENDSVIFDEDGKPLLHTDGTGYISENLAMQCPKDLCRAKYMKDEDLLICDFEDVSRQQKGTKAGNREPPLLMQVRLFYNGCAVKGTLLVNKKLQPGIVQIRPSMIKVETDPTLPVGQTFNSLEIVAVSHKPGRTFFSKYLIALLSYGGVPGEFFLNLVTHSLEEAQNVFSNRIAALRVASNHEGMDDGFMAQRMLSSGIPLSEPYLQQCLSRLVKDDKAKLKTGRIPISESFYVMGTADPTGRLNNDQVCVILESGQISGKVLVYRNPGLHFGDIHILDAVYVEELQEVVGNAKYGIFFSTKGGRSAAYEIATGDFDGDMYWVSRNPELLTYFKASEPWSRVHSTPYSHKINPLELSEEELEREFFRLFSQARKPSYDMATAADSWLTNMDQLLMLSDDSAFKKDDLRRKIIQLIDIYYDALDAPKSGKNVKVPNHLKAKSYPHYMERGPRFTYYSTSILGQIYDRVEESKTDHFPTIEISKVPCFDVEIPEMYLNMWKDRYDEYRLDMKRALNSGGESQNAAADEVIRKYKQLLYDASDMEESAKKTEEIEMEALAIYHVTYDFAKKRNDPGKCKFVWNVAGAALCNLHSRKMAGPNERPIVILSSLLRDILR</sequence>
<dbReference type="Pfam" id="PF26253">
    <property type="entry name" value="RdRP_head"/>
    <property type="match status" value="1"/>
</dbReference>
<evidence type="ECO:0000256" key="9">
    <source>
        <dbReference type="RuleBase" id="RU363098"/>
    </source>
</evidence>
<dbReference type="GO" id="GO:0031380">
    <property type="term" value="C:nuclear RNA-directed RNA polymerase complex"/>
    <property type="evidence" value="ECO:0007669"/>
    <property type="project" value="TreeGrafter"/>
</dbReference>
<organism evidence="14 15">
    <name type="scientific">Olea europaea subsp. europaea</name>
    <dbReference type="NCBI Taxonomy" id="158383"/>
    <lineage>
        <taxon>Eukaryota</taxon>
        <taxon>Viridiplantae</taxon>
        <taxon>Streptophyta</taxon>
        <taxon>Embryophyta</taxon>
        <taxon>Tracheophyta</taxon>
        <taxon>Spermatophyta</taxon>
        <taxon>Magnoliopsida</taxon>
        <taxon>eudicotyledons</taxon>
        <taxon>Gunneridae</taxon>
        <taxon>Pentapetalae</taxon>
        <taxon>asterids</taxon>
        <taxon>lamiids</taxon>
        <taxon>Lamiales</taxon>
        <taxon>Oleaceae</taxon>
        <taxon>Oleeae</taxon>
        <taxon>Olea</taxon>
    </lineage>
</organism>
<dbReference type="InterPro" id="IPR058752">
    <property type="entry name" value="RDRP_C_head"/>
</dbReference>
<dbReference type="GO" id="GO:0003723">
    <property type="term" value="F:RNA binding"/>
    <property type="evidence" value="ECO:0007669"/>
    <property type="project" value="UniProtKB-KW"/>
</dbReference>
<dbReference type="InterPro" id="IPR057596">
    <property type="entry name" value="RDRP_core"/>
</dbReference>
<evidence type="ECO:0000256" key="7">
    <source>
        <dbReference type="ARBA" id="ARBA00048744"/>
    </source>
</evidence>
<reference evidence="14 15" key="1">
    <citation type="submission" date="2019-12" db="EMBL/GenBank/DDBJ databases">
        <authorList>
            <person name="Alioto T."/>
            <person name="Alioto T."/>
            <person name="Gomez Garrido J."/>
        </authorList>
    </citation>
    <scope>NUCLEOTIDE SEQUENCE [LARGE SCALE GENOMIC DNA]</scope>
</reference>
<evidence type="ECO:0000256" key="10">
    <source>
        <dbReference type="SAM" id="MobiDB-lite"/>
    </source>
</evidence>
<dbReference type="Pfam" id="PF05183">
    <property type="entry name" value="RdRP"/>
    <property type="match status" value="1"/>
</dbReference>
<dbReference type="PANTHER" id="PTHR23079:SF55">
    <property type="entry name" value="RNA-DIRECTED RNA POLYMERASE"/>
    <property type="match status" value="1"/>
</dbReference>